<dbReference type="RefSeq" id="WP_218602402.1">
    <property type="nucleotide sequence ID" value="NZ_JADQDJ010000063.1"/>
</dbReference>
<keyword evidence="2" id="KW-1133">Transmembrane helix</keyword>
<comment type="caution">
    <text evidence="4">The sequence shown here is derived from an EMBL/GenBank/DDBJ whole genome shotgun (WGS) entry which is preliminary data.</text>
</comment>
<dbReference type="Proteomes" id="UP000694287">
    <property type="component" value="Unassembled WGS sequence"/>
</dbReference>
<evidence type="ECO:0000256" key="1">
    <source>
        <dbReference type="SAM" id="MobiDB-lite"/>
    </source>
</evidence>
<keyword evidence="2" id="KW-0472">Membrane</keyword>
<feature type="region of interest" description="Disordered" evidence="1">
    <location>
        <begin position="225"/>
        <end position="356"/>
    </location>
</feature>
<protein>
    <recommendedName>
        <fullName evidence="3">Anti-sigma-D factor RsdA sigma factor binding region domain-containing protein</fullName>
    </recommendedName>
</protein>
<dbReference type="InterPro" id="IPR031928">
    <property type="entry name" value="RsdA_SigD-bd"/>
</dbReference>
<evidence type="ECO:0000313" key="5">
    <source>
        <dbReference type="Proteomes" id="UP000694287"/>
    </source>
</evidence>
<name>A0ABS6V1X4_9PSEU</name>
<feature type="compositionally biased region" description="Low complexity" evidence="1">
    <location>
        <begin position="296"/>
        <end position="322"/>
    </location>
</feature>
<organism evidence="4 5">
    <name type="scientific">Pseudonocardia abyssalis</name>
    <dbReference type="NCBI Taxonomy" id="2792008"/>
    <lineage>
        <taxon>Bacteria</taxon>
        <taxon>Bacillati</taxon>
        <taxon>Actinomycetota</taxon>
        <taxon>Actinomycetes</taxon>
        <taxon>Pseudonocardiales</taxon>
        <taxon>Pseudonocardiaceae</taxon>
        <taxon>Pseudonocardia</taxon>
    </lineage>
</organism>
<dbReference type="Pfam" id="PF16751">
    <property type="entry name" value="RsdA_SigD_bd"/>
    <property type="match status" value="1"/>
</dbReference>
<keyword evidence="5" id="KW-1185">Reference proteome</keyword>
<feature type="domain" description="Anti-sigma-D factor RsdA sigma factor binding region" evidence="3">
    <location>
        <begin position="45"/>
        <end position="94"/>
    </location>
</feature>
<proteinExistence type="predicted"/>
<reference evidence="4 5" key="1">
    <citation type="submission" date="2020-11" db="EMBL/GenBank/DDBJ databases">
        <title>Pseudonocardia abyssalis sp. nov. and Pseudonocardia oceani sp. nov., description and phylogenomic analysis of two novel actinomycetes isolated from the deep Southern Ocean.</title>
        <authorList>
            <person name="Parra J."/>
        </authorList>
    </citation>
    <scope>NUCLEOTIDE SEQUENCE [LARGE SCALE GENOMIC DNA]</scope>
    <source>
        <strain evidence="4 5">KRD-168</strain>
    </source>
</reference>
<gene>
    <name evidence="4" type="ORF">I4I81_28285</name>
</gene>
<evidence type="ECO:0000313" key="4">
    <source>
        <dbReference type="EMBL" id="MBW0138133.1"/>
    </source>
</evidence>
<feature type="region of interest" description="Disordered" evidence="1">
    <location>
        <begin position="1"/>
        <end position="33"/>
    </location>
</feature>
<keyword evidence="2" id="KW-0812">Transmembrane</keyword>
<feature type="compositionally biased region" description="Low complexity" evidence="1">
    <location>
        <begin position="334"/>
        <end position="347"/>
    </location>
</feature>
<feature type="compositionally biased region" description="Low complexity" evidence="1">
    <location>
        <begin position="252"/>
        <end position="285"/>
    </location>
</feature>
<feature type="transmembrane region" description="Helical" evidence="2">
    <location>
        <begin position="122"/>
        <end position="143"/>
    </location>
</feature>
<dbReference type="EMBL" id="JADQDK010000001">
    <property type="protein sequence ID" value="MBW0138133.1"/>
    <property type="molecule type" value="Genomic_DNA"/>
</dbReference>
<accession>A0ABS6V1X4</accession>
<evidence type="ECO:0000256" key="2">
    <source>
        <dbReference type="SAM" id="Phobius"/>
    </source>
</evidence>
<evidence type="ECO:0000259" key="3">
    <source>
        <dbReference type="Pfam" id="PF16751"/>
    </source>
</evidence>
<sequence length="356" mass="36062">MQDERRGFGETSPRHRRTNGTNGFHPDKMRTQPIPFKDVSEEPIDLVAVQADDELISALAAGMSVSAPGVGGYDADDHVAALLASWRAEVDSEPLPELVDLDTAMATIQAASRPPGRRARHLFPLAAAAAMIVFTVGGVSVGASDARPGDTLWGVSRVLYSERAESVEAAGRVESRINEAKDALTRGEPDVAAAALAAAEEDLVAVRAEEGLAELAEVQSFLEAKAAETPPGKPVQPGTPLAADPRRPVPPRAAAEGAPTTPAPAPSGAVTTTAPTSPSDPAVSPLSADATPSPATPSVEPTTGTTPSSEGGSSSATSEGSPDPTTTTSGQGLGPTATEEGTPTAAGSESEPTTTS</sequence>